<dbReference type="OrthoDB" id="7846918at2"/>
<dbReference type="Proteomes" id="UP000239736">
    <property type="component" value="Unassembled WGS sequence"/>
</dbReference>
<dbReference type="InterPro" id="IPR006311">
    <property type="entry name" value="TAT_signal"/>
</dbReference>
<accession>A0A2S5JH99</accession>
<evidence type="ECO:0000313" key="3">
    <source>
        <dbReference type="Proteomes" id="UP000239736"/>
    </source>
</evidence>
<dbReference type="Gene3D" id="1.25.40.20">
    <property type="entry name" value="Ankyrin repeat-containing domain"/>
    <property type="match status" value="1"/>
</dbReference>
<name>A0A2S5JH99_9RHOB</name>
<dbReference type="PROSITE" id="PS51318">
    <property type="entry name" value="TAT"/>
    <property type="match status" value="1"/>
</dbReference>
<dbReference type="InterPro" id="IPR036770">
    <property type="entry name" value="Ankyrin_rpt-contain_sf"/>
</dbReference>
<organism evidence="2 3">
    <name type="scientific">Albidovulum inexpectatum</name>
    <dbReference type="NCBI Taxonomy" id="196587"/>
    <lineage>
        <taxon>Bacteria</taxon>
        <taxon>Pseudomonadati</taxon>
        <taxon>Pseudomonadota</taxon>
        <taxon>Alphaproteobacteria</taxon>
        <taxon>Rhodobacterales</taxon>
        <taxon>Paracoccaceae</taxon>
        <taxon>Albidovulum</taxon>
    </lineage>
</organism>
<evidence type="ECO:0000313" key="2">
    <source>
        <dbReference type="EMBL" id="PPB80853.1"/>
    </source>
</evidence>
<dbReference type="RefSeq" id="WP_104070572.1">
    <property type="nucleotide sequence ID" value="NZ_PRDS01000004.1"/>
</dbReference>
<proteinExistence type="predicted"/>
<feature type="region of interest" description="Disordered" evidence="1">
    <location>
        <begin position="256"/>
        <end position="280"/>
    </location>
</feature>
<dbReference type="AlphaFoldDB" id="A0A2S5JH99"/>
<feature type="compositionally biased region" description="Basic and acidic residues" evidence="1">
    <location>
        <begin position="268"/>
        <end position="280"/>
    </location>
</feature>
<gene>
    <name evidence="2" type="ORF">LV82_01586</name>
</gene>
<sequence length="299" mass="32306">MPMTRRRLIAVSVAGVVALVIAARALTEPLPPRTAKLFADAPRDVRAIAARIEKGEVPSVEEIRATGHVNTRYADDIALLYFALLTANVAATGPLIAAGADYDMPARTRPGAGNYIDLIAMPGGSLLSAEELDEAVRLYLETGGNPNALGRSGQGKTLLARLATNRRMAAVRLVVAAGGDVLARHTRSGEKTWTPFSSIAINHSDEAIATIDWLIDGGYLTNLPQEVLAGVIDDLASYAPRGDAITRENQRLGMRILKRNPHYQPPDSDNRGSRRLFKDHYDDPPARIPWDMITSDAVK</sequence>
<evidence type="ECO:0000256" key="1">
    <source>
        <dbReference type="SAM" id="MobiDB-lite"/>
    </source>
</evidence>
<keyword evidence="3" id="KW-1185">Reference proteome</keyword>
<reference evidence="2 3" key="1">
    <citation type="submission" date="2018-01" db="EMBL/GenBank/DDBJ databases">
        <title>Genomic Encyclopedia of Archaeal and Bacterial Type Strains, Phase II (KMG-II): from individual species to whole genera.</title>
        <authorList>
            <person name="Goeker M."/>
        </authorList>
    </citation>
    <scope>NUCLEOTIDE SEQUENCE [LARGE SCALE GENOMIC DNA]</scope>
    <source>
        <strain evidence="2 3">DSM 12048</strain>
    </source>
</reference>
<protein>
    <submittedName>
        <fullName evidence="2">Uncharacterized protein</fullName>
    </submittedName>
</protein>
<dbReference type="EMBL" id="PRDS01000004">
    <property type="protein sequence ID" value="PPB80853.1"/>
    <property type="molecule type" value="Genomic_DNA"/>
</dbReference>
<comment type="caution">
    <text evidence="2">The sequence shown here is derived from an EMBL/GenBank/DDBJ whole genome shotgun (WGS) entry which is preliminary data.</text>
</comment>